<proteinExistence type="predicted"/>
<dbReference type="GO" id="GO:0003677">
    <property type="term" value="F:DNA binding"/>
    <property type="evidence" value="ECO:0007669"/>
    <property type="project" value="UniProtKB-KW"/>
</dbReference>
<dbReference type="Proteomes" id="UP001595420">
    <property type="component" value="Unassembled WGS sequence"/>
</dbReference>
<evidence type="ECO:0000313" key="2">
    <source>
        <dbReference type="Proteomes" id="UP001595420"/>
    </source>
</evidence>
<accession>A0ABV7BXM0</accession>
<protein>
    <submittedName>
        <fullName evidence="1">MmcQ/YjbR family DNA-binding protein</fullName>
    </submittedName>
</protein>
<keyword evidence="2" id="KW-1185">Reference proteome</keyword>
<gene>
    <name evidence="1" type="ORF">ACFOD3_15460</name>
</gene>
<dbReference type="Pfam" id="PF04237">
    <property type="entry name" value="YjbR"/>
    <property type="match status" value="1"/>
</dbReference>
<dbReference type="EMBL" id="JBHRSB010000004">
    <property type="protein sequence ID" value="MFC3001303.1"/>
    <property type="molecule type" value="Genomic_DNA"/>
</dbReference>
<dbReference type="RefSeq" id="WP_216837375.1">
    <property type="nucleotide sequence ID" value="NZ_JAFNJS010000004.1"/>
</dbReference>
<comment type="caution">
    <text evidence="1">The sequence shown here is derived from an EMBL/GenBank/DDBJ whole genome shotgun (WGS) entry which is preliminary data.</text>
</comment>
<reference evidence="2" key="1">
    <citation type="journal article" date="2019" name="Int. J. Syst. Evol. Microbiol.">
        <title>The Global Catalogue of Microorganisms (GCM) 10K type strain sequencing project: providing services to taxonomists for standard genome sequencing and annotation.</title>
        <authorList>
            <consortium name="The Broad Institute Genomics Platform"/>
            <consortium name="The Broad Institute Genome Sequencing Center for Infectious Disease"/>
            <person name="Wu L."/>
            <person name="Ma J."/>
        </authorList>
    </citation>
    <scope>NUCLEOTIDE SEQUENCE [LARGE SCALE GENOMIC DNA]</scope>
    <source>
        <strain evidence="2">CGMCC 1.16855</strain>
    </source>
</reference>
<sequence>MPASPTTRLRRLCMALPEAAEVETWEQPTFRVRGRIFAMLHLGEHGLAVWFKAPPGSQELLVEAAPDRFFRPPYLGPKGWVALRLAGAVDWAEAEALVRRSYSLIAPKRLAAQAVGPT</sequence>
<evidence type="ECO:0000313" key="1">
    <source>
        <dbReference type="EMBL" id="MFC3001303.1"/>
    </source>
</evidence>
<organism evidence="1 2">
    <name type="scientific">Falsiroseomonas tokyonensis</name>
    <dbReference type="NCBI Taxonomy" id="430521"/>
    <lineage>
        <taxon>Bacteria</taxon>
        <taxon>Pseudomonadati</taxon>
        <taxon>Pseudomonadota</taxon>
        <taxon>Alphaproteobacteria</taxon>
        <taxon>Acetobacterales</taxon>
        <taxon>Roseomonadaceae</taxon>
        <taxon>Falsiroseomonas</taxon>
    </lineage>
</organism>
<dbReference type="InterPro" id="IPR058532">
    <property type="entry name" value="YjbR/MT2646/Rv2570-like"/>
</dbReference>
<name>A0ABV7BXM0_9PROT</name>
<keyword evidence="1" id="KW-0238">DNA-binding</keyword>